<dbReference type="AlphaFoldDB" id="A0A1T4VQL0"/>
<dbReference type="InterPro" id="IPR038670">
    <property type="entry name" value="HslJ-like_sf"/>
</dbReference>
<dbReference type="Pfam" id="PF03724">
    <property type="entry name" value="META"/>
    <property type="match status" value="1"/>
</dbReference>
<dbReference type="InterPro" id="IPR005184">
    <property type="entry name" value="DUF306_Meta_HslJ"/>
</dbReference>
<dbReference type="Gene3D" id="2.40.128.270">
    <property type="match status" value="1"/>
</dbReference>
<feature type="domain" description="DUF306" evidence="1">
    <location>
        <begin position="39"/>
        <end position="146"/>
    </location>
</feature>
<protein>
    <submittedName>
        <fullName evidence="2">Heat shock protein HslJ</fullName>
    </submittedName>
</protein>
<dbReference type="InterPro" id="IPR053147">
    <property type="entry name" value="Hsp_HslJ-like"/>
</dbReference>
<accession>A0A1T4VQL0</accession>
<dbReference type="PANTHER" id="PTHR35535">
    <property type="entry name" value="HEAT SHOCK PROTEIN HSLJ"/>
    <property type="match status" value="1"/>
</dbReference>
<proteinExistence type="predicted"/>
<dbReference type="Proteomes" id="UP000190460">
    <property type="component" value="Unassembled WGS sequence"/>
</dbReference>
<keyword evidence="2" id="KW-0346">Stress response</keyword>
<evidence type="ECO:0000313" key="3">
    <source>
        <dbReference type="Proteomes" id="UP000190460"/>
    </source>
</evidence>
<organism evidence="2 3">
    <name type="scientific">Thiothrix eikelboomii</name>
    <dbReference type="NCBI Taxonomy" id="92487"/>
    <lineage>
        <taxon>Bacteria</taxon>
        <taxon>Pseudomonadati</taxon>
        <taxon>Pseudomonadota</taxon>
        <taxon>Gammaproteobacteria</taxon>
        <taxon>Thiotrichales</taxon>
        <taxon>Thiotrichaceae</taxon>
        <taxon>Thiothrix</taxon>
    </lineage>
</organism>
<dbReference type="PROSITE" id="PS51257">
    <property type="entry name" value="PROKAR_LIPOPROTEIN"/>
    <property type="match status" value="1"/>
</dbReference>
<evidence type="ECO:0000259" key="1">
    <source>
        <dbReference type="Pfam" id="PF03724"/>
    </source>
</evidence>
<dbReference type="STRING" id="92487.SAMN02745130_00009"/>
<dbReference type="PANTHER" id="PTHR35535:SF1">
    <property type="entry name" value="HEAT SHOCK PROTEIN HSLJ"/>
    <property type="match status" value="1"/>
</dbReference>
<dbReference type="RefSeq" id="WP_078920537.1">
    <property type="nucleotide sequence ID" value="NZ_FUYB01000001.1"/>
</dbReference>
<sequence>MIKKILGSIAGQLFIVLMGLAIMSACSMGINANSSTPEQALDKQVWQLTAIKGQPLPKEAAAPNLKFENGRLTGFTGCNRLFASYSATADGGLSLGALGTTKMACLGAGGELERAVLAALREVGLYALPPGQLNLLDANHKVLLTYIPEKH</sequence>
<gene>
    <name evidence="2" type="ORF">SAMN02745130_00009</name>
</gene>
<dbReference type="OrthoDB" id="5348860at2"/>
<reference evidence="2 3" key="1">
    <citation type="submission" date="2017-02" db="EMBL/GenBank/DDBJ databases">
        <authorList>
            <person name="Peterson S.W."/>
        </authorList>
    </citation>
    <scope>NUCLEOTIDE SEQUENCE [LARGE SCALE GENOMIC DNA]</scope>
    <source>
        <strain evidence="2 3">ATCC 49788</strain>
    </source>
</reference>
<name>A0A1T4VQL0_9GAMM</name>
<dbReference type="EMBL" id="FUYB01000001">
    <property type="protein sequence ID" value="SKA67274.1"/>
    <property type="molecule type" value="Genomic_DNA"/>
</dbReference>
<evidence type="ECO:0000313" key="2">
    <source>
        <dbReference type="EMBL" id="SKA67274.1"/>
    </source>
</evidence>
<keyword evidence="3" id="KW-1185">Reference proteome</keyword>